<proteinExistence type="predicted"/>
<dbReference type="Pfam" id="PF00385">
    <property type="entry name" value="Chromo"/>
    <property type="match status" value="1"/>
</dbReference>
<feature type="compositionally biased region" description="Low complexity" evidence="1">
    <location>
        <begin position="894"/>
        <end position="916"/>
    </location>
</feature>
<feature type="region of interest" description="Disordered" evidence="1">
    <location>
        <begin position="66"/>
        <end position="99"/>
    </location>
</feature>
<evidence type="ECO:0000256" key="1">
    <source>
        <dbReference type="SAM" id="MobiDB-lite"/>
    </source>
</evidence>
<dbReference type="GO" id="GO:0006338">
    <property type="term" value="P:chromatin remodeling"/>
    <property type="evidence" value="ECO:0007669"/>
    <property type="project" value="UniProtKB-ARBA"/>
</dbReference>
<feature type="domain" description="Chromo" evidence="2">
    <location>
        <begin position="1088"/>
        <end position="1147"/>
    </location>
</feature>
<dbReference type="Proteomes" id="UP001221142">
    <property type="component" value="Unassembled WGS sequence"/>
</dbReference>
<dbReference type="InterPro" id="IPR023780">
    <property type="entry name" value="Chromo_domain"/>
</dbReference>
<comment type="caution">
    <text evidence="3">The sequence shown here is derived from an EMBL/GenBank/DDBJ whole genome shotgun (WGS) entry which is preliminary data.</text>
</comment>
<sequence>MEPLGPPVAAQLEAILHQLQSLNIQAIDSSYSQTLRTFVDATNSQLEALKIGESSRQRDVPERNFEQALPDTPNSCSAGHNFSSGHSADLSTPTAQSRDSAPYRYPFIQVEHDPVEVQNRVYHRPNQPRQYGISEDDTLPMKPPLSSFIWPAQSLSKQPKPNGDVILYPAVAAEPPAGHYPHTPPYILNDVLDPSYRRGWRYAAPYNHSSKDDEKERMRSIQIPPNTTPSFFDKASQRFICEPIPGMVHMPLGIPMVHQVNGDPDMAVTVACAHSLKTLEGYDESKEILELVPQLMELTWGVEATPDAPGVPAIFELPGLQVNLRSHQLPPDRLKNGEGSFNLASTHGEGEGVGHFGPAVQTNAPAEAEHISRVLKILHRLYQLIMPLCISRFEWEMIKFAGLENNVVAFGGLDPGPTSCQLNSSAAANVYNFDFCGSDIPSVSLSDGASSEREWINLTERIHSAVLEVRALIDAIGPQGRPHGDFQDDPLPLTLFVLLLRLPKGSDMGPFMFLRPALYLRETDEHIIFASFKANDIHSGTAPTYVKQLKDRMVSVDSARELFKKFGPHVRCGYVMYPSITATTRSAQILYTKSLRFLYTPADSRAEKRKYYASHGQAILGDHRSRFNRFGREGVLGFNIKSFFIEKYLAQVVGGDNTNFLIQCGLSSTLNTDDLLASLTYTDEAGLTRTLEPAPFDIDNDSDYAMMSLYRAFYTHWREVLGLYSLGLTHSTFTAQQTKITKYLAGITQRASGIPKERNLVVVRSVPARDGAPLIERVLGHRKQGSDMIWSVLLVGSNEIRNVSEATWWLKQGENAVKCLKYYSETNAEIPVNRRTPAHPAPETTSHSAAGNVVKDLHSSDQLRPQGGLQNDRKRKRRATPEFSDSEEDEENTARTAAAVPGTTATTDAPDTAIARSGDSENGTETVPGAVMNDAPGTSATRAGGLENAIEAVPGATTTDPPGISETRAGGLENSIETVPEATMTDAPGIIEMVPEAAATNAPGIFSTSAGGADSQDSDGGNAHGKKRQRTRFRQDGEEDRDIADPQEKGQEAPARSSSEDEPQFDVEQILDTRIQGDQPNSEDEPQFDVEQILDTRIQGGQRQWLVKWEGYLSSENSWHGAEAFGYPAPMLDSFNRERGLLEDKDILMESRSPASSDDERTTRPRKSKGRRGPPLADKTPEEEDMAPEIDLDSLKSLLDLPKLESEYKRMVHLQATLAKPKQMASINVTPRDSATRILSHIEEQNDLSFRLQFALGSGQRWNPHLARLTMECISNIGTSIAGLVLHSEVGDLVQRGAQAQICRCLVAAYQWLVQLGPSLATQLVETLVTEGEIILKDQFPELAPMVINPYS</sequence>
<dbReference type="SMART" id="SM00298">
    <property type="entry name" value="CHROMO"/>
    <property type="match status" value="1"/>
</dbReference>
<dbReference type="PROSITE" id="PS50013">
    <property type="entry name" value="CHROMO_2"/>
    <property type="match status" value="1"/>
</dbReference>
<dbReference type="InterPro" id="IPR016197">
    <property type="entry name" value="Chromo-like_dom_sf"/>
</dbReference>
<evidence type="ECO:0000259" key="2">
    <source>
        <dbReference type="PROSITE" id="PS50013"/>
    </source>
</evidence>
<feature type="compositionally biased region" description="Low complexity" evidence="1">
    <location>
        <begin position="1009"/>
        <end position="1021"/>
    </location>
</feature>
<gene>
    <name evidence="3" type="ORF">FB45DRAFT_881030</name>
</gene>
<dbReference type="CDD" id="cd00024">
    <property type="entry name" value="CD_CSD"/>
    <property type="match status" value="1"/>
</dbReference>
<evidence type="ECO:0000313" key="3">
    <source>
        <dbReference type="EMBL" id="KAJ7604019.1"/>
    </source>
</evidence>
<keyword evidence="4" id="KW-1185">Reference proteome</keyword>
<feature type="region of interest" description="Disordered" evidence="1">
    <location>
        <begin position="857"/>
        <end position="976"/>
    </location>
</feature>
<accession>A0AAD7F8X3</accession>
<protein>
    <recommendedName>
        <fullName evidence="2">Chromo domain-containing protein</fullName>
    </recommendedName>
</protein>
<evidence type="ECO:0000313" key="4">
    <source>
        <dbReference type="Proteomes" id="UP001221142"/>
    </source>
</evidence>
<reference evidence="3" key="1">
    <citation type="submission" date="2023-03" db="EMBL/GenBank/DDBJ databases">
        <title>Massive genome expansion in bonnet fungi (Mycena s.s.) driven by repeated elements and novel gene families across ecological guilds.</title>
        <authorList>
            <consortium name="Lawrence Berkeley National Laboratory"/>
            <person name="Harder C.B."/>
            <person name="Miyauchi S."/>
            <person name="Viragh M."/>
            <person name="Kuo A."/>
            <person name="Thoen E."/>
            <person name="Andreopoulos B."/>
            <person name="Lu D."/>
            <person name="Skrede I."/>
            <person name="Drula E."/>
            <person name="Henrissat B."/>
            <person name="Morin E."/>
            <person name="Kohler A."/>
            <person name="Barry K."/>
            <person name="LaButti K."/>
            <person name="Morin E."/>
            <person name="Salamov A."/>
            <person name="Lipzen A."/>
            <person name="Mereny Z."/>
            <person name="Hegedus B."/>
            <person name="Baldrian P."/>
            <person name="Stursova M."/>
            <person name="Weitz H."/>
            <person name="Taylor A."/>
            <person name="Grigoriev I.V."/>
            <person name="Nagy L.G."/>
            <person name="Martin F."/>
            <person name="Kauserud H."/>
        </authorList>
    </citation>
    <scope>NUCLEOTIDE SEQUENCE</scope>
    <source>
        <strain evidence="3">9284</strain>
    </source>
</reference>
<feature type="region of interest" description="Disordered" evidence="1">
    <location>
        <begin position="1145"/>
        <end position="1189"/>
    </location>
</feature>
<organism evidence="3 4">
    <name type="scientific">Roridomyces roridus</name>
    <dbReference type="NCBI Taxonomy" id="1738132"/>
    <lineage>
        <taxon>Eukaryota</taxon>
        <taxon>Fungi</taxon>
        <taxon>Dikarya</taxon>
        <taxon>Basidiomycota</taxon>
        <taxon>Agaricomycotina</taxon>
        <taxon>Agaricomycetes</taxon>
        <taxon>Agaricomycetidae</taxon>
        <taxon>Agaricales</taxon>
        <taxon>Marasmiineae</taxon>
        <taxon>Mycenaceae</taxon>
        <taxon>Roridomyces</taxon>
    </lineage>
</organism>
<feature type="region of interest" description="Disordered" evidence="1">
    <location>
        <begin position="1003"/>
        <end position="1065"/>
    </location>
</feature>
<feature type="compositionally biased region" description="Polar residues" evidence="1">
    <location>
        <begin position="72"/>
        <end position="99"/>
    </location>
</feature>
<dbReference type="Gene3D" id="2.40.50.40">
    <property type="match status" value="1"/>
</dbReference>
<name>A0AAD7F8X3_9AGAR</name>
<dbReference type="InterPro" id="IPR000953">
    <property type="entry name" value="Chromo/chromo_shadow_dom"/>
</dbReference>
<dbReference type="EMBL" id="JARKIF010000117">
    <property type="protein sequence ID" value="KAJ7604019.1"/>
    <property type="molecule type" value="Genomic_DNA"/>
</dbReference>
<dbReference type="SUPFAM" id="SSF54160">
    <property type="entry name" value="Chromo domain-like"/>
    <property type="match status" value="1"/>
</dbReference>